<protein>
    <submittedName>
        <fullName evidence="1">Fatty acyl-CoA reductase wat-like isoform X2</fullName>
    </submittedName>
</protein>
<evidence type="ECO:0000313" key="2">
    <source>
        <dbReference type="Proteomes" id="UP001607302"/>
    </source>
</evidence>
<keyword evidence="2" id="KW-1185">Reference proteome</keyword>
<sequence length="135" mass="15213">MKFKEKMKSKTAINVRSLKDAIIVRNSEIVAIGFVHISTAYANCLVEESHDLSLNSDKLMNLRNCPTILHCDTFVCKCRLFALISHLFIKNILKDNYMVESIPSIEKFQGWVASGLRNNIYGSIEFTTGTVLGLI</sequence>
<organism evidence="1 2">
    <name type="scientific">Vespula squamosa</name>
    <name type="common">Southern yellow jacket</name>
    <name type="synonym">Wasp</name>
    <dbReference type="NCBI Taxonomy" id="30214"/>
    <lineage>
        <taxon>Eukaryota</taxon>
        <taxon>Metazoa</taxon>
        <taxon>Ecdysozoa</taxon>
        <taxon>Arthropoda</taxon>
        <taxon>Hexapoda</taxon>
        <taxon>Insecta</taxon>
        <taxon>Pterygota</taxon>
        <taxon>Neoptera</taxon>
        <taxon>Endopterygota</taxon>
        <taxon>Hymenoptera</taxon>
        <taxon>Apocrita</taxon>
        <taxon>Aculeata</taxon>
        <taxon>Vespoidea</taxon>
        <taxon>Vespidae</taxon>
        <taxon>Vespinae</taxon>
        <taxon>Vespula</taxon>
    </lineage>
</organism>
<proteinExistence type="predicted"/>
<name>A0ABD2BHA8_VESSQ</name>
<dbReference type="Proteomes" id="UP001607302">
    <property type="component" value="Unassembled WGS sequence"/>
</dbReference>
<accession>A0ABD2BHA8</accession>
<dbReference type="AlphaFoldDB" id="A0ABD2BHA8"/>
<reference evidence="1 2" key="1">
    <citation type="journal article" date="2024" name="Ann. Entomol. Soc. Am.">
        <title>Genomic analyses of the southern and eastern yellowjacket wasps (Hymenoptera: Vespidae) reveal evolutionary signatures of social life.</title>
        <authorList>
            <person name="Catto M.A."/>
            <person name="Caine P.B."/>
            <person name="Orr S.E."/>
            <person name="Hunt B.G."/>
            <person name="Goodisman M.A.D."/>
        </authorList>
    </citation>
    <scope>NUCLEOTIDE SEQUENCE [LARGE SCALE GENOMIC DNA]</scope>
    <source>
        <strain evidence="1">233</strain>
        <tissue evidence="1">Head and thorax</tissue>
    </source>
</reference>
<evidence type="ECO:0000313" key="1">
    <source>
        <dbReference type="EMBL" id="KAL2732147.1"/>
    </source>
</evidence>
<gene>
    <name evidence="1" type="ORF">V1478_004331</name>
</gene>
<comment type="caution">
    <text evidence="1">The sequence shown here is derived from an EMBL/GenBank/DDBJ whole genome shotgun (WGS) entry which is preliminary data.</text>
</comment>
<dbReference type="EMBL" id="JAUDFV010000094">
    <property type="protein sequence ID" value="KAL2732147.1"/>
    <property type="molecule type" value="Genomic_DNA"/>
</dbReference>